<evidence type="ECO:0000256" key="5">
    <source>
        <dbReference type="HAMAP-Rule" id="MF_00149"/>
    </source>
</evidence>
<dbReference type="AlphaFoldDB" id="A0A5C5YSP8"/>
<dbReference type="PANTHER" id="PTHR10073:SF12">
    <property type="entry name" value="DNA MISMATCH REPAIR PROTEIN MLH1"/>
    <property type="match status" value="1"/>
</dbReference>
<dbReference type="GO" id="GO:0006298">
    <property type="term" value="P:mismatch repair"/>
    <property type="evidence" value="ECO:0007669"/>
    <property type="project" value="UniProtKB-UniRule"/>
</dbReference>
<name>A0A5C5YSP8_9BACT</name>
<dbReference type="Gene3D" id="3.30.1370.100">
    <property type="entry name" value="MutL, C-terminal domain, regulatory subdomain"/>
    <property type="match status" value="1"/>
</dbReference>
<dbReference type="Gene3D" id="3.30.1540.20">
    <property type="entry name" value="MutL, C-terminal domain, dimerisation subdomain"/>
    <property type="match status" value="1"/>
</dbReference>
<dbReference type="Gene3D" id="3.30.565.10">
    <property type="entry name" value="Histidine kinase-like ATPase, C-terminal domain"/>
    <property type="match status" value="1"/>
</dbReference>
<organism evidence="9 10">
    <name type="scientific">Posidoniimonas polymericola</name>
    <dbReference type="NCBI Taxonomy" id="2528002"/>
    <lineage>
        <taxon>Bacteria</taxon>
        <taxon>Pseudomonadati</taxon>
        <taxon>Planctomycetota</taxon>
        <taxon>Planctomycetia</taxon>
        <taxon>Pirellulales</taxon>
        <taxon>Lacipirellulaceae</taxon>
        <taxon>Posidoniimonas</taxon>
    </lineage>
</organism>
<dbReference type="GO" id="GO:0016887">
    <property type="term" value="F:ATP hydrolysis activity"/>
    <property type="evidence" value="ECO:0007669"/>
    <property type="project" value="InterPro"/>
</dbReference>
<dbReference type="FunFam" id="3.30.565.10:FF:000003">
    <property type="entry name" value="DNA mismatch repair endonuclease MutL"/>
    <property type="match status" value="1"/>
</dbReference>
<dbReference type="CDD" id="cd00782">
    <property type="entry name" value="MutL_Trans"/>
    <property type="match status" value="1"/>
</dbReference>
<feature type="region of interest" description="Disordered" evidence="6">
    <location>
        <begin position="333"/>
        <end position="446"/>
    </location>
</feature>
<dbReference type="OrthoDB" id="9763467at2"/>
<dbReference type="Gene3D" id="3.30.230.10">
    <property type="match status" value="1"/>
</dbReference>
<dbReference type="InterPro" id="IPR020568">
    <property type="entry name" value="Ribosomal_Su5_D2-typ_SF"/>
</dbReference>
<dbReference type="SUPFAM" id="SSF55874">
    <property type="entry name" value="ATPase domain of HSP90 chaperone/DNA topoisomerase II/histidine kinase"/>
    <property type="match status" value="1"/>
</dbReference>
<evidence type="ECO:0000313" key="10">
    <source>
        <dbReference type="Proteomes" id="UP000318478"/>
    </source>
</evidence>
<dbReference type="PANTHER" id="PTHR10073">
    <property type="entry name" value="DNA MISMATCH REPAIR PROTEIN MLH, PMS, MUTL"/>
    <property type="match status" value="1"/>
</dbReference>
<dbReference type="Pfam" id="PF08676">
    <property type="entry name" value="MutL_C"/>
    <property type="match status" value="1"/>
</dbReference>
<dbReference type="GO" id="GO:0140664">
    <property type="term" value="F:ATP-dependent DNA damage sensor activity"/>
    <property type="evidence" value="ECO:0007669"/>
    <property type="project" value="InterPro"/>
</dbReference>
<dbReference type="InterPro" id="IPR037198">
    <property type="entry name" value="MutL_C_sf"/>
</dbReference>
<protein>
    <recommendedName>
        <fullName evidence="2 5">DNA mismatch repair protein MutL</fullName>
    </recommendedName>
</protein>
<evidence type="ECO:0000259" key="8">
    <source>
        <dbReference type="SMART" id="SM01340"/>
    </source>
</evidence>
<dbReference type="InterPro" id="IPR036890">
    <property type="entry name" value="HATPase_C_sf"/>
</dbReference>
<dbReference type="Proteomes" id="UP000318478">
    <property type="component" value="Unassembled WGS sequence"/>
</dbReference>
<accession>A0A5C5YSP8</accession>
<dbReference type="InterPro" id="IPR042120">
    <property type="entry name" value="MutL_C_dimsub"/>
</dbReference>
<feature type="compositionally biased region" description="Basic and acidic residues" evidence="6">
    <location>
        <begin position="366"/>
        <end position="375"/>
    </location>
</feature>
<dbReference type="NCBIfam" id="TIGR00585">
    <property type="entry name" value="mutl"/>
    <property type="match status" value="1"/>
</dbReference>
<comment type="caution">
    <text evidence="9">The sequence shown here is derived from an EMBL/GenBank/DDBJ whole genome shotgun (WGS) entry which is preliminary data.</text>
</comment>
<dbReference type="PROSITE" id="PS00058">
    <property type="entry name" value="DNA_MISMATCH_REPAIR_1"/>
    <property type="match status" value="1"/>
</dbReference>
<evidence type="ECO:0000256" key="3">
    <source>
        <dbReference type="ARBA" id="ARBA00022763"/>
    </source>
</evidence>
<comment type="function">
    <text evidence="5">This protein is involved in the repair of mismatches in DNA. It is required for dam-dependent methyl-directed DNA mismatch repair. May act as a 'molecular matchmaker', a protein that promotes the formation of a stable complex between two or more DNA-binding proteins in an ATP-dependent manner without itself being part of a final effector complex.</text>
</comment>
<feature type="domain" description="MutL C-terminal dimerisation" evidence="7">
    <location>
        <begin position="446"/>
        <end position="588"/>
    </location>
</feature>
<sequence>MDSPVIKLLPSSVINKIAAGEVIERPASVVKELIENAVDAGAQRVDVAIEQGGGELIRVADDGCGIPPDELPLAVTNHATSKIESADDLFRVGTMGFRGEALASIAEVSRFTLRSRTPGATGGAELVVSGGQAEPVAPAGCPVGTTVEVRNLFFNTPVRQKFLRTPQTEIGHCAEAFTRVALAHPERRFSLSHNGRTLHDLPPTDDWRSRIAVLFGQEIADALIAVESEEDGVRLAGYAANPTLSRANNRLQYLLLNGRVIRDRSLQHALGEAYRGLLLTGRYPICFLRLDMPADKVDVNVHPTKLEVRFQDGGRHYSQLLGTLRTKFLTTDLKPVERSSDPTEDEADAGGSSELVNWARTQLTQRRLDASHEGRAPATPSSAPGEPLTLRRFTPAAEAEARSAGNPWRPAGAAAAGYASTEQPQEATSRVDTPHDQTPGGGAPNALQLHNRYLVVETEAGLEIIDQHALHERILYEQIRTKVLAGALEKQKLLVPEPVDLSPSEAAAVLENQSLLADLGIEVEPFGGDTVLVASYPAMLAKLAPAEVLRSVVEQLVGGGKAPDRRDTLDELLHMMSCKAAVKYGDPLTPHEITALLDQRGLTENHHHCPHGRPTALVFTCDELDRRFKRI</sequence>
<dbReference type="InterPro" id="IPR014762">
    <property type="entry name" value="DNA_mismatch_repair_CS"/>
</dbReference>
<gene>
    <name evidence="5 9" type="primary">mutL</name>
    <name evidence="9" type="ORF">Pla123a_17740</name>
</gene>
<dbReference type="GO" id="GO:0032300">
    <property type="term" value="C:mismatch repair complex"/>
    <property type="evidence" value="ECO:0007669"/>
    <property type="project" value="InterPro"/>
</dbReference>
<dbReference type="InterPro" id="IPR002099">
    <property type="entry name" value="MutL/Mlh/PMS"/>
</dbReference>
<dbReference type="SMART" id="SM01340">
    <property type="entry name" value="DNA_mis_repair"/>
    <property type="match status" value="1"/>
</dbReference>
<dbReference type="Pfam" id="PF13589">
    <property type="entry name" value="HATPase_c_3"/>
    <property type="match status" value="1"/>
</dbReference>
<dbReference type="GO" id="GO:0030983">
    <property type="term" value="F:mismatched DNA binding"/>
    <property type="evidence" value="ECO:0007669"/>
    <property type="project" value="InterPro"/>
</dbReference>
<dbReference type="EMBL" id="SJPO01000003">
    <property type="protein sequence ID" value="TWT77975.1"/>
    <property type="molecule type" value="Genomic_DNA"/>
</dbReference>
<comment type="similarity">
    <text evidence="1 5">Belongs to the DNA mismatch repair MutL/HexB family.</text>
</comment>
<evidence type="ECO:0000256" key="2">
    <source>
        <dbReference type="ARBA" id="ARBA00021975"/>
    </source>
</evidence>
<dbReference type="SUPFAM" id="SSF118116">
    <property type="entry name" value="DNA mismatch repair protein MutL"/>
    <property type="match status" value="1"/>
</dbReference>
<feature type="compositionally biased region" description="Polar residues" evidence="6">
    <location>
        <begin position="420"/>
        <end position="431"/>
    </location>
</feature>
<dbReference type="InterPro" id="IPR014790">
    <property type="entry name" value="MutL_C"/>
</dbReference>
<dbReference type="GO" id="GO:0005524">
    <property type="term" value="F:ATP binding"/>
    <property type="evidence" value="ECO:0007669"/>
    <property type="project" value="InterPro"/>
</dbReference>
<evidence type="ECO:0000313" key="9">
    <source>
        <dbReference type="EMBL" id="TWT77975.1"/>
    </source>
</evidence>
<dbReference type="SUPFAM" id="SSF54211">
    <property type="entry name" value="Ribosomal protein S5 domain 2-like"/>
    <property type="match status" value="1"/>
</dbReference>
<dbReference type="InterPro" id="IPR020667">
    <property type="entry name" value="DNA_mismatch_repair_MutL"/>
</dbReference>
<proteinExistence type="inferred from homology"/>
<dbReference type="InterPro" id="IPR038973">
    <property type="entry name" value="MutL/Mlh/Pms-like"/>
</dbReference>
<keyword evidence="3 5" id="KW-0227">DNA damage</keyword>
<keyword evidence="10" id="KW-1185">Reference proteome</keyword>
<dbReference type="SMART" id="SM00853">
    <property type="entry name" value="MutL_C"/>
    <property type="match status" value="1"/>
</dbReference>
<evidence type="ECO:0000256" key="6">
    <source>
        <dbReference type="SAM" id="MobiDB-lite"/>
    </source>
</evidence>
<feature type="domain" description="DNA mismatch repair protein S5" evidence="8">
    <location>
        <begin position="211"/>
        <end position="329"/>
    </location>
</feature>
<evidence type="ECO:0000259" key="7">
    <source>
        <dbReference type="SMART" id="SM00853"/>
    </source>
</evidence>
<dbReference type="InterPro" id="IPR014721">
    <property type="entry name" value="Ribsml_uS5_D2-typ_fold_subgr"/>
</dbReference>
<dbReference type="InterPro" id="IPR042121">
    <property type="entry name" value="MutL_C_regsub"/>
</dbReference>
<dbReference type="HAMAP" id="MF_00149">
    <property type="entry name" value="DNA_mis_repair"/>
    <property type="match status" value="1"/>
</dbReference>
<dbReference type="InterPro" id="IPR013507">
    <property type="entry name" value="DNA_mismatch_S5_2-like"/>
</dbReference>
<evidence type="ECO:0000256" key="4">
    <source>
        <dbReference type="ARBA" id="ARBA00023204"/>
    </source>
</evidence>
<evidence type="ECO:0000256" key="1">
    <source>
        <dbReference type="ARBA" id="ARBA00006082"/>
    </source>
</evidence>
<dbReference type="CDD" id="cd16926">
    <property type="entry name" value="HATPase_MutL-MLH-PMS-like"/>
    <property type="match status" value="1"/>
</dbReference>
<reference evidence="9 10" key="1">
    <citation type="submission" date="2019-02" db="EMBL/GenBank/DDBJ databases">
        <title>Deep-cultivation of Planctomycetes and their phenomic and genomic characterization uncovers novel biology.</title>
        <authorList>
            <person name="Wiegand S."/>
            <person name="Jogler M."/>
            <person name="Boedeker C."/>
            <person name="Pinto D."/>
            <person name="Vollmers J."/>
            <person name="Rivas-Marin E."/>
            <person name="Kohn T."/>
            <person name="Peeters S.H."/>
            <person name="Heuer A."/>
            <person name="Rast P."/>
            <person name="Oberbeckmann S."/>
            <person name="Bunk B."/>
            <person name="Jeske O."/>
            <person name="Meyerdierks A."/>
            <person name="Storesund J.E."/>
            <person name="Kallscheuer N."/>
            <person name="Luecker S."/>
            <person name="Lage O.M."/>
            <person name="Pohl T."/>
            <person name="Merkel B.J."/>
            <person name="Hornburger P."/>
            <person name="Mueller R.-W."/>
            <person name="Bruemmer F."/>
            <person name="Labrenz M."/>
            <person name="Spormann A.M."/>
            <person name="Op Den Camp H."/>
            <person name="Overmann J."/>
            <person name="Amann R."/>
            <person name="Jetten M.S.M."/>
            <person name="Mascher T."/>
            <person name="Medema M.H."/>
            <person name="Devos D.P."/>
            <person name="Kaster A.-K."/>
            <person name="Ovreas L."/>
            <person name="Rohde M."/>
            <person name="Galperin M.Y."/>
            <person name="Jogler C."/>
        </authorList>
    </citation>
    <scope>NUCLEOTIDE SEQUENCE [LARGE SCALE GENOMIC DNA]</scope>
    <source>
        <strain evidence="9 10">Pla123a</strain>
    </source>
</reference>
<keyword evidence="4 5" id="KW-0234">DNA repair</keyword>
<dbReference type="Pfam" id="PF01119">
    <property type="entry name" value="DNA_mis_repair"/>
    <property type="match status" value="1"/>
</dbReference>